<dbReference type="EMBL" id="JAGFBS010000002">
    <property type="protein sequence ID" value="KAG6381262.1"/>
    <property type="molecule type" value="Genomic_DNA"/>
</dbReference>
<reference evidence="1" key="1">
    <citation type="submission" date="2021-03" db="EMBL/GenBank/DDBJ databases">
        <title>Evolutionary innovations through gain and loss of genes in the ectomycorrhizal Boletales.</title>
        <authorList>
            <person name="Wu G."/>
            <person name="Miyauchi S."/>
            <person name="Morin E."/>
            <person name="Yang Z.-L."/>
            <person name="Xu J."/>
            <person name="Martin F.M."/>
        </authorList>
    </citation>
    <scope>NUCLEOTIDE SEQUENCE</scope>
    <source>
        <strain evidence="1">BR01</strain>
    </source>
</reference>
<name>A0A8I2Z2P2_9AGAM</name>
<dbReference type="Proteomes" id="UP000683000">
    <property type="component" value="Unassembled WGS sequence"/>
</dbReference>
<dbReference type="AlphaFoldDB" id="A0A8I2Z2P2"/>
<evidence type="ECO:0000313" key="1">
    <source>
        <dbReference type="EMBL" id="KAG6381262.1"/>
    </source>
</evidence>
<comment type="caution">
    <text evidence="1">The sequence shown here is derived from an EMBL/GenBank/DDBJ whole genome shotgun (WGS) entry which is preliminary data.</text>
</comment>
<keyword evidence="2" id="KW-1185">Reference proteome</keyword>
<evidence type="ECO:0000313" key="2">
    <source>
        <dbReference type="Proteomes" id="UP000683000"/>
    </source>
</evidence>
<proteinExistence type="predicted"/>
<sequence>MLPVARRLEGLPATPVVAKLSPLARSSGLSRGDIVDGLADVARYRTNDRISRALPVTLPLQTVVTDHAEKDVAKPPTSPQLVRETGLPMTILPEGTDRVQRIFVRPRPPPLTIHSYTAQNPSITQVQVLADD</sequence>
<accession>A0A8I2Z2P2</accession>
<gene>
    <name evidence="1" type="ORF">JVT61DRAFT_5667</name>
</gene>
<protein>
    <submittedName>
        <fullName evidence="1">Uncharacterized protein</fullName>
    </submittedName>
</protein>
<organism evidence="1 2">
    <name type="scientific">Boletus reticuloceps</name>
    <dbReference type="NCBI Taxonomy" id="495285"/>
    <lineage>
        <taxon>Eukaryota</taxon>
        <taxon>Fungi</taxon>
        <taxon>Dikarya</taxon>
        <taxon>Basidiomycota</taxon>
        <taxon>Agaricomycotina</taxon>
        <taxon>Agaricomycetes</taxon>
        <taxon>Agaricomycetidae</taxon>
        <taxon>Boletales</taxon>
        <taxon>Boletineae</taxon>
        <taxon>Boletaceae</taxon>
        <taxon>Boletoideae</taxon>
        <taxon>Boletus</taxon>
    </lineage>
</organism>